<gene>
    <name evidence="1" type="ORF">METZ01_LOCUS363905</name>
</gene>
<evidence type="ECO:0000313" key="1">
    <source>
        <dbReference type="EMBL" id="SVD11051.1"/>
    </source>
</evidence>
<name>A0A382SQ77_9ZZZZ</name>
<reference evidence="1" key="1">
    <citation type="submission" date="2018-05" db="EMBL/GenBank/DDBJ databases">
        <authorList>
            <person name="Lanie J.A."/>
            <person name="Ng W.-L."/>
            <person name="Kazmierczak K.M."/>
            <person name="Andrzejewski T.M."/>
            <person name="Davidsen T.M."/>
            <person name="Wayne K.J."/>
            <person name="Tettelin H."/>
            <person name="Glass J.I."/>
            <person name="Rusch D."/>
            <person name="Podicherti R."/>
            <person name="Tsui H.-C.T."/>
            <person name="Winkler M.E."/>
        </authorList>
    </citation>
    <scope>NUCLEOTIDE SEQUENCE</scope>
</reference>
<dbReference type="AlphaFoldDB" id="A0A382SQ77"/>
<proteinExistence type="predicted"/>
<sequence>MLDIDNMIDMLREAIEEKEWDLVEVVLEILTEELDNPIDEYDEDDW</sequence>
<accession>A0A382SQ77</accession>
<organism evidence="1">
    <name type="scientific">marine metagenome</name>
    <dbReference type="NCBI Taxonomy" id="408172"/>
    <lineage>
        <taxon>unclassified sequences</taxon>
        <taxon>metagenomes</taxon>
        <taxon>ecological metagenomes</taxon>
    </lineage>
</organism>
<dbReference type="EMBL" id="UINC01130164">
    <property type="protein sequence ID" value="SVD11051.1"/>
    <property type="molecule type" value="Genomic_DNA"/>
</dbReference>
<protein>
    <submittedName>
        <fullName evidence="1">Uncharacterized protein</fullName>
    </submittedName>
</protein>